<protein>
    <recommendedName>
        <fullName evidence="3">Protein kinase domain-containing protein</fullName>
    </recommendedName>
</protein>
<reference evidence="1" key="1">
    <citation type="journal article" date="2023" name="Mol. Phylogenet. Evol.">
        <title>Genome-scale phylogeny and comparative genomics of the fungal order Sordariales.</title>
        <authorList>
            <person name="Hensen N."/>
            <person name="Bonometti L."/>
            <person name="Westerberg I."/>
            <person name="Brannstrom I.O."/>
            <person name="Guillou S."/>
            <person name="Cros-Aarteil S."/>
            <person name="Calhoun S."/>
            <person name="Haridas S."/>
            <person name="Kuo A."/>
            <person name="Mondo S."/>
            <person name="Pangilinan J."/>
            <person name="Riley R."/>
            <person name="LaButti K."/>
            <person name="Andreopoulos B."/>
            <person name="Lipzen A."/>
            <person name="Chen C."/>
            <person name="Yan M."/>
            <person name="Daum C."/>
            <person name="Ng V."/>
            <person name="Clum A."/>
            <person name="Steindorff A."/>
            <person name="Ohm R.A."/>
            <person name="Martin F."/>
            <person name="Silar P."/>
            <person name="Natvig D.O."/>
            <person name="Lalanne C."/>
            <person name="Gautier V."/>
            <person name="Ament-Velasquez S.L."/>
            <person name="Kruys A."/>
            <person name="Hutchinson M.I."/>
            <person name="Powell A.J."/>
            <person name="Barry K."/>
            <person name="Miller A.N."/>
            <person name="Grigoriev I.V."/>
            <person name="Debuchy R."/>
            <person name="Gladieux P."/>
            <person name="Hiltunen Thoren M."/>
            <person name="Johannesson H."/>
        </authorList>
    </citation>
    <scope>NUCLEOTIDE SEQUENCE</scope>
    <source>
        <strain evidence="1">CBS 958.72</strain>
    </source>
</reference>
<dbReference type="Proteomes" id="UP001287356">
    <property type="component" value="Unassembled WGS sequence"/>
</dbReference>
<accession>A0AAE0MYG5</accession>
<dbReference type="AlphaFoldDB" id="A0AAE0MYG5"/>
<dbReference type="EMBL" id="JAULSN010000011">
    <property type="protein sequence ID" value="KAK3361612.1"/>
    <property type="molecule type" value="Genomic_DNA"/>
</dbReference>
<evidence type="ECO:0000313" key="2">
    <source>
        <dbReference type="Proteomes" id="UP001287356"/>
    </source>
</evidence>
<proteinExistence type="predicted"/>
<gene>
    <name evidence="1" type="ORF">B0T24DRAFT_641995</name>
</gene>
<keyword evidence="2" id="KW-1185">Reference proteome</keyword>
<sequence length="383" mass="43368">MQSADKSSAQSATLGDYHVGNILTPRLTGIHGHMLDTSESGTTIRVRIDKIITRTLSCALAVRLVEGSDQLQEAGSLLFLKLFDRRFSKQLRRNGGIDPWTQDKESAYVQSIQNGSVNQFLNNLHTVPRFRIDTEEDWDDAENEAFLADESLRLFTTEYTAYDRLSNHQGRSIPRLVAAVDIDIAPPSPGLAPTAEGDFEPFKVKGIILQYLEGLNLWDIVKHCPRSSWQGIVDQAVDITRMLGEYGILNRDVRPENFIVVPAAPATHGQDQETRYRVFMVDLALCKFREEYESFAQWGMAKETKNEDGAVGLRMQKRLKMDHDFDLKFESSLAYAQWGDTRETDESFMAIAIKEVVRPGEVSYTHPKFYKPQKKLAVECGKQ</sequence>
<evidence type="ECO:0000313" key="1">
    <source>
        <dbReference type="EMBL" id="KAK3361612.1"/>
    </source>
</evidence>
<comment type="caution">
    <text evidence="1">The sequence shown here is derived from an EMBL/GenBank/DDBJ whole genome shotgun (WGS) entry which is preliminary data.</text>
</comment>
<evidence type="ECO:0008006" key="3">
    <source>
        <dbReference type="Google" id="ProtNLM"/>
    </source>
</evidence>
<reference evidence="1" key="2">
    <citation type="submission" date="2023-06" db="EMBL/GenBank/DDBJ databases">
        <authorList>
            <consortium name="Lawrence Berkeley National Laboratory"/>
            <person name="Haridas S."/>
            <person name="Hensen N."/>
            <person name="Bonometti L."/>
            <person name="Westerberg I."/>
            <person name="Brannstrom I.O."/>
            <person name="Guillou S."/>
            <person name="Cros-Aarteil S."/>
            <person name="Calhoun S."/>
            <person name="Kuo A."/>
            <person name="Mondo S."/>
            <person name="Pangilinan J."/>
            <person name="Riley R."/>
            <person name="Labutti K."/>
            <person name="Andreopoulos B."/>
            <person name="Lipzen A."/>
            <person name="Chen C."/>
            <person name="Yanf M."/>
            <person name="Daum C."/>
            <person name="Ng V."/>
            <person name="Clum A."/>
            <person name="Steindorff A."/>
            <person name="Ohm R."/>
            <person name="Martin F."/>
            <person name="Silar P."/>
            <person name="Natvig D."/>
            <person name="Lalanne C."/>
            <person name="Gautier V."/>
            <person name="Ament-Velasquez S.L."/>
            <person name="Kruys A."/>
            <person name="Hutchinson M.I."/>
            <person name="Powell A.J."/>
            <person name="Barry K."/>
            <person name="Miller A.N."/>
            <person name="Grigoriev I.V."/>
            <person name="Debuchy R."/>
            <person name="Gladieux P."/>
            <person name="Thoren M.H."/>
            <person name="Johannesson H."/>
        </authorList>
    </citation>
    <scope>NUCLEOTIDE SEQUENCE</scope>
    <source>
        <strain evidence="1">CBS 958.72</strain>
    </source>
</reference>
<organism evidence="1 2">
    <name type="scientific">Lasiosphaeria ovina</name>
    <dbReference type="NCBI Taxonomy" id="92902"/>
    <lineage>
        <taxon>Eukaryota</taxon>
        <taxon>Fungi</taxon>
        <taxon>Dikarya</taxon>
        <taxon>Ascomycota</taxon>
        <taxon>Pezizomycotina</taxon>
        <taxon>Sordariomycetes</taxon>
        <taxon>Sordariomycetidae</taxon>
        <taxon>Sordariales</taxon>
        <taxon>Lasiosphaeriaceae</taxon>
        <taxon>Lasiosphaeria</taxon>
    </lineage>
</organism>
<dbReference type="SUPFAM" id="SSF56112">
    <property type="entry name" value="Protein kinase-like (PK-like)"/>
    <property type="match status" value="1"/>
</dbReference>
<dbReference type="InterPro" id="IPR011009">
    <property type="entry name" value="Kinase-like_dom_sf"/>
</dbReference>
<name>A0AAE0MYG5_9PEZI</name>